<evidence type="ECO:0000256" key="6">
    <source>
        <dbReference type="ARBA" id="ARBA00022801"/>
    </source>
</evidence>
<evidence type="ECO:0000256" key="9">
    <source>
        <dbReference type="SAM" id="Coils"/>
    </source>
</evidence>
<feature type="domain" description="RNase III" evidence="10">
    <location>
        <begin position="31"/>
        <end position="173"/>
    </location>
</feature>
<evidence type="ECO:0000313" key="11">
    <source>
        <dbReference type="EMBL" id="KAL3848998.1"/>
    </source>
</evidence>
<dbReference type="PANTHER" id="PTHR14950">
    <property type="entry name" value="DICER-RELATED"/>
    <property type="match status" value="1"/>
</dbReference>
<dbReference type="Gene3D" id="1.10.1520.10">
    <property type="entry name" value="Ribonuclease III domain"/>
    <property type="match status" value="1"/>
</dbReference>
<keyword evidence="12" id="KW-1185">Reference proteome</keyword>
<comment type="cofactor">
    <cofactor evidence="1">
        <name>Mn(2+)</name>
        <dbReference type="ChEBI" id="CHEBI:29035"/>
    </cofactor>
</comment>
<dbReference type="InterPro" id="IPR036389">
    <property type="entry name" value="RNase_III_sf"/>
</dbReference>
<keyword evidence="9" id="KW-0175">Coiled coil</keyword>
<evidence type="ECO:0000256" key="1">
    <source>
        <dbReference type="ARBA" id="ARBA00001936"/>
    </source>
</evidence>
<dbReference type="Gene3D" id="3.30.160.20">
    <property type="match status" value="1"/>
</dbReference>
<dbReference type="InterPro" id="IPR000999">
    <property type="entry name" value="RNase_III_dom"/>
</dbReference>
<dbReference type="SUPFAM" id="SSF54768">
    <property type="entry name" value="dsRNA-binding domain-like"/>
    <property type="match status" value="1"/>
</dbReference>
<sequence>MEEEDELLLSIQLLLKENNEEEEKYSQENRVKAIKDITGYEFNDPIILQQAFTHHSYEEGNSSSYDRLEYIGDSVLNFLIAKEHFLMYPDLDPGKLTRLRSANVDTEKLARVSFKHELYKLLRHNHPHLDRQINEFRDAIKEYPLHSTGLIDTPKALADIVESLVGAIYIDSNSSIDITWEVVKNLLQPMITPENLQTHPVTMLNEMCQKKGLEVKFVDLWSAKGEIEVLVDGEFVGKGIYEDKKVIAVNRAARNAYIQIVEKLHQENIGHDPS</sequence>
<dbReference type="CDD" id="cd00593">
    <property type="entry name" value="RIBOc"/>
    <property type="match status" value="1"/>
</dbReference>
<feature type="coiled-coil region" evidence="9">
    <location>
        <begin position="4"/>
        <end position="31"/>
    </location>
</feature>
<keyword evidence="8" id="KW-0694">RNA-binding</keyword>
<evidence type="ECO:0000256" key="2">
    <source>
        <dbReference type="ARBA" id="ARBA00001946"/>
    </source>
</evidence>
<dbReference type="AlphaFoldDB" id="A0ABD3UKQ6"/>
<comment type="caution">
    <text evidence="11">The sequence shown here is derived from an EMBL/GenBank/DDBJ whole genome shotgun (WGS) entry which is preliminary data.</text>
</comment>
<keyword evidence="7" id="KW-0460">Magnesium</keyword>
<evidence type="ECO:0000256" key="4">
    <source>
        <dbReference type="ARBA" id="ARBA00022723"/>
    </source>
</evidence>
<dbReference type="Proteomes" id="UP001634393">
    <property type="component" value="Unassembled WGS sequence"/>
</dbReference>
<accession>A0ABD3UKQ6</accession>
<dbReference type="EMBL" id="JBJXBP010000001">
    <property type="protein sequence ID" value="KAL3848998.1"/>
    <property type="molecule type" value="Genomic_DNA"/>
</dbReference>
<dbReference type="PROSITE" id="PS50142">
    <property type="entry name" value="RNASE_3_2"/>
    <property type="match status" value="1"/>
</dbReference>
<evidence type="ECO:0000259" key="10">
    <source>
        <dbReference type="PROSITE" id="PS50142"/>
    </source>
</evidence>
<dbReference type="Pfam" id="PF00636">
    <property type="entry name" value="Ribonuclease_3"/>
    <property type="match status" value="1"/>
</dbReference>
<reference evidence="11 12" key="1">
    <citation type="submission" date="2024-12" db="EMBL/GenBank/DDBJ databases">
        <title>The unique morphological basis and parallel evolutionary history of personate flowers in Penstemon.</title>
        <authorList>
            <person name="Depatie T.H."/>
            <person name="Wessinger C.A."/>
        </authorList>
    </citation>
    <scope>NUCLEOTIDE SEQUENCE [LARGE SCALE GENOMIC DNA]</scope>
    <source>
        <strain evidence="11">WTNN_2</strain>
        <tissue evidence="11">Leaf</tissue>
    </source>
</reference>
<keyword evidence="6" id="KW-0378">Hydrolase</keyword>
<evidence type="ECO:0000256" key="8">
    <source>
        <dbReference type="ARBA" id="ARBA00022884"/>
    </source>
</evidence>
<name>A0ABD3UKQ6_9LAMI</name>
<gene>
    <name evidence="11" type="ORF">ACJIZ3_010880</name>
</gene>
<dbReference type="GO" id="GO:0046872">
    <property type="term" value="F:metal ion binding"/>
    <property type="evidence" value="ECO:0007669"/>
    <property type="project" value="UniProtKB-KW"/>
</dbReference>
<keyword evidence="3" id="KW-0540">Nuclease</keyword>
<dbReference type="FunFam" id="1.10.1520.10:FF:000004">
    <property type="entry name" value="Endoribonuclease dicer-like 1"/>
    <property type="match status" value="1"/>
</dbReference>
<dbReference type="GO" id="GO:0003723">
    <property type="term" value="F:RNA binding"/>
    <property type="evidence" value="ECO:0007669"/>
    <property type="project" value="UniProtKB-KW"/>
</dbReference>
<evidence type="ECO:0000256" key="5">
    <source>
        <dbReference type="ARBA" id="ARBA00022759"/>
    </source>
</evidence>
<dbReference type="PANTHER" id="PTHR14950:SF54">
    <property type="entry name" value="RNASE II-LIKE 1"/>
    <property type="match status" value="1"/>
</dbReference>
<dbReference type="SUPFAM" id="SSF69065">
    <property type="entry name" value="RNase III domain-like"/>
    <property type="match status" value="1"/>
</dbReference>
<dbReference type="SMART" id="SM00535">
    <property type="entry name" value="RIBOc"/>
    <property type="match status" value="1"/>
</dbReference>
<evidence type="ECO:0000256" key="7">
    <source>
        <dbReference type="ARBA" id="ARBA00022842"/>
    </source>
</evidence>
<protein>
    <recommendedName>
        <fullName evidence="10">RNase III domain-containing protein</fullName>
    </recommendedName>
</protein>
<dbReference type="GO" id="GO:0016787">
    <property type="term" value="F:hydrolase activity"/>
    <property type="evidence" value="ECO:0007669"/>
    <property type="project" value="UniProtKB-KW"/>
</dbReference>
<organism evidence="11 12">
    <name type="scientific">Penstemon smallii</name>
    <dbReference type="NCBI Taxonomy" id="265156"/>
    <lineage>
        <taxon>Eukaryota</taxon>
        <taxon>Viridiplantae</taxon>
        <taxon>Streptophyta</taxon>
        <taxon>Embryophyta</taxon>
        <taxon>Tracheophyta</taxon>
        <taxon>Spermatophyta</taxon>
        <taxon>Magnoliopsida</taxon>
        <taxon>eudicotyledons</taxon>
        <taxon>Gunneridae</taxon>
        <taxon>Pentapetalae</taxon>
        <taxon>asterids</taxon>
        <taxon>lamiids</taxon>
        <taxon>Lamiales</taxon>
        <taxon>Plantaginaceae</taxon>
        <taxon>Cheloneae</taxon>
        <taxon>Penstemon</taxon>
    </lineage>
</organism>
<keyword evidence="5" id="KW-0255">Endonuclease</keyword>
<comment type="cofactor">
    <cofactor evidence="2">
        <name>Mg(2+)</name>
        <dbReference type="ChEBI" id="CHEBI:18420"/>
    </cofactor>
</comment>
<evidence type="ECO:0000256" key="3">
    <source>
        <dbReference type="ARBA" id="ARBA00022722"/>
    </source>
</evidence>
<proteinExistence type="predicted"/>
<evidence type="ECO:0000313" key="12">
    <source>
        <dbReference type="Proteomes" id="UP001634393"/>
    </source>
</evidence>
<dbReference type="GO" id="GO:0004519">
    <property type="term" value="F:endonuclease activity"/>
    <property type="evidence" value="ECO:0007669"/>
    <property type="project" value="UniProtKB-KW"/>
</dbReference>
<keyword evidence="4" id="KW-0479">Metal-binding</keyword>